<dbReference type="SUPFAM" id="SSF46785">
    <property type="entry name" value="Winged helix' DNA-binding domain"/>
    <property type="match status" value="1"/>
</dbReference>
<organism evidence="2 3">
    <name type="scientific">Paraburkholderia largidicola</name>
    <dbReference type="NCBI Taxonomy" id="3014751"/>
    <lineage>
        <taxon>Bacteria</taxon>
        <taxon>Pseudomonadati</taxon>
        <taxon>Pseudomonadota</taxon>
        <taxon>Betaproteobacteria</taxon>
        <taxon>Burkholderiales</taxon>
        <taxon>Burkholderiaceae</taxon>
        <taxon>Paraburkholderia</taxon>
    </lineage>
</organism>
<dbReference type="RefSeq" id="WP_180724502.1">
    <property type="nucleotide sequence ID" value="NZ_AP023175.1"/>
</dbReference>
<feature type="domain" description="S-adenosylmethionine-dependent methyltransferase Rv2258c-like winged HTH" evidence="1">
    <location>
        <begin position="28"/>
        <end position="93"/>
    </location>
</feature>
<protein>
    <recommendedName>
        <fullName evidence="1">S-adenosylmethionine-dependent methyltransferase Rv2258c-like winged HTH domain-containing protein</fullName>
    </recommendedName>
</protein>
<dbReference type="InterPro" id="IPR036388">
    <property type="entry name" value="WH-like_DNA-bd_sf"/>
</dbReference>
<gene>
    <name evidence="2" type="ORF">PPGU16_39330</name>
</gene>
<dbReference type="InterPro" id="IPR048711">
    <property type="entry name" value="WHD_Rv2258c"/>
</dbReference>
<dbReference type="Gene3D" id="1.10.10.10">
    <property type="entry name" value="Winged helix-like DNA-binding domain superfamily/Winged helix DNA-binding domain"/>
    <property type="match status" value="1"/>
</dbReference>
<dbReference type="EMBL" id="AP023175">
    <property type="protein sequence ID" value="BCF90866.1"/>
    <property type="molecule type" value="Genomic_DNA"/>
</dbReference>
<proteinExistence type="predicted"/>
<sequence length="117" mass="13195">MAIQIGKLARFYSAFHHRREPVIYASTIVAGNRLKLYSVLADNPSSAEVLANTTRTELWCVRDWLADLAASGYLQYDAASQRYWMTEQQAYALAEKTGNAFIKDAFATSRNTKLLAR</sequence>
<evidence type="ECO:0000313" key="2">
    <source>
        <dbReference type="EMBL" id="BCF90866.1"/>
    </source>
</evidence>
<keyword evidence="3" id="KW-1185">Reference proteome</keyword>
<evidence type="ECO:0000259" key="1">
    <source>
        <dbReference type="Pfam" id="PF21320"/>
    </source>
</evidence>
<reference evidence="2 3" key="1">
    <citation type="journal article" date="2020" name="Genes (Basel)">
        <title>Genomic Comparison of Insect Gut Symbionts from Divergent Burkholderia Subclades.</title>
        <authorList>
            <person name="Takeshita K."/>
            <person name="Kikuchi Y."/>
        </authorList>
    </citation>
    <scope>NUCLEOTIDE SEQUENCE [LARGE SCALE GENOMIC DNA]</scope>
    <source>
        <strain evidence="2 3">PGU16</strain>
    </source>
</reference>
<dbReference type="KEGG" id="plad:PPGU16_39330"/>
<dbReference type="InterPro" id="IPR036390">
    <property type="entry name" value="WH_DNA-bd_sf"/>
</dbReference>
<evidence type="ECO:0000313" key="3">
    <source>
        <dbReference type="Proteomes" id="UP000510888"/>
    </source>
</evidence>
<dbReference type="Pfam" id="PF21320">
    <property type="entry name" value="WHD_Rv2258c"/>
    <property type="match status" value="1"/>
</dbReference>
<dbReference type="AlphaFoldDB" id="A0A7I8BPZ5"/>
<dbReference type="Proteomes" id="UP000510888">
    <property type="component" value="Chromosome 2"/>
</dbReference>
<accession>A0A7I8BPZ5</accession>
<name>A0A7I8BPZ5_9BURK</name>